<dbReference type="OrthoDB" id="269227at2759"/>
<name>A0A0F8UZ82_9EURO</name>
<keyword evidence="2" id="KW-0325">Glycoprotein</keyword>
<dbReference type="PIRSF" id="PIRSF000137">
    <property type="entry name" value="Alcohol_oxidase"/>
    <property type="match status" value="1"/>
</dbReference>
<dbReference type="GO" id="GO:0050660">
    <property type="term" value="F:flavin adenine dinucleotide binding"/>
    <property type="evidence" value="ECO:0007669"/>
    <property type="project" value="InterPro"/>
</dbReference>
<proteinExistence type="inferred from homology"/>
<feature type="domain" description="Glucose-methanol-choline oxidoreductase N-terminal" evidence="4">
    <location>
        <begin position="42"/>
        <end position="356"/>
    </location>
</feature>
<evidence type="ECO:0008006" key="8">
    <source>
        <dbReference type="Google" id="ProtNLM"/>
    </source>
</evidence>
<dbReference type="GO" id="GO:0044550">
    <property type="term" value="P:secondary metabolite biosynthetic process"/>
    <property type="evidence" value="ECO:0007669"/>
    <property type="project" value="TreeGrafter"/>
</dbReference>
<organism evidence="6 7">
    <name type="scientific">Aspergillus ochraceoroseus</name>
    <dbReference type="NCBI Taxonomy" id="138278"/>
    <lineage>
        <taxon>Eukaryota</taxon>
        <taxon>Fungi</taxon>
        <taxon>Dikarya</taxon>
        <taxon>Ascomycota</taxon>
        <taxon>Pezizomycotina</taxon>
        <taxon>Eurotiomycetes</taxon>
        <taxon>Eurotiomycetidae</taxon>
        <taxon>Eurotiales</taxon>
        <taxon>Aspergillaceae</taxon>
        <taxon>Aspergillus</taxon>
        <taxon>Aspergillus subgen. Nidulantes</taxon>
    </lineage>
</organism>
<dbReference type="VEuPathDB" id="FungiDB:P175DRAFT_0481835"/>
<keyword evidence="7" id="KW-1185">Reference proteome</keyword>
<evidence type="ECO:0000259" key="4">
    <source>
        <dbReference type="Pfam" id="PF00732"/>
    </source>
</evidence>
<dbReference type="Pfam" id="PF05199">
    <property type="entry name" value="GMC_oxred_C"/>
    <property type="match status" value="1"/>
</dbReference>
<dbReference type="AlphaFoldDB" id="A0A0F8UZ82"/>
<evidence type="ECO:0000256" key="2">
    <source>
        <dbReference type="ARBA" id="ARBA00023180"/>
    </source>
</evidence>
<dbReference type="Proteomes" id="UP000034947">
    <property type="component" value="Unassembled WGS sequence"/>
</dbReference>
<dbReference type="Gene3D" id="3.30.560.10">
    <property type="entry name" value="Glucose Oxidase, domain 3"/>
    <property type="match status" value="1"/>
</dbReference>
<evidence type="ECO:0000256" key="1">
    <source>
        <dbReference type="ARBA" id="ARBA00010790"/>
    </source>
</evidence>
<keyword evidence="3" id="KW-0285">Flavoprotein</keyword>
<accession>A0A0F8UZ82</accession>
<dbReference type="SUPFAM" id="SSF54373">
    <property type="entry name" value="FAD-linked reductases, C-terminal domain"/>
    <property type="match status" value="1"/>
</dbReference>
<dbReference type="PANTHER" id="PTHR11552:SF138">
    <property type="entry name" value="DEHYDROGENASE PKFF-RELATED"/>
    <property type="match status" value="1"/>
</dbReference>
<evidence type="ECO:0000259" key="5">
    <source>
        <dbReference type="Pfam" id="PF05199"/>
    </source>
</evidence>
<dbReference type="InterPro" id="IPR036188">
    <property type="entry name" value="FAD/NAD-bd_sf"/>
</dbReference>
<evidence type="ECO:0000256" key="3">
    <source>
        <dbReference type="PIRSR" id="PIRSR000137-2"/>
    </source>
</evidence>
<keyword evidence="3" id="KW-0274">FAD</keyword>
<gene>
    <name evidence="6" type="ORF">AOCH_000261</name>
</gene>
<dbReference type="Pfam" id="PF00732">
    <property type="entry name" value="GMC_oxred_N"/>
    <property type="match status" value="1"/>
</dbReference>
<dbReference type="Gene3D" id="3.50.50.60">
    <property type="entry name" value="FAD/NAD(P)-binding domain"/>
    <property type="match status" value="1"/>
</dbReference>
<feature type="domain" description="Glucose-methanol-choline oxidoreductase C-terminal" evidence="5">
    <location>
        <begin position="456"/>
        <end position="593"/>
    </location>
</feature>
<dbReference type="InterPro" id="IPR000172">
    <property type="entry name" value="GMC_OxRdtase_N"/>
</dbReference>
<feature type="binding site" evidence="3">
    <location>
        <begin position="585"/>
        <end position="586"/>
    </location>
    <ligand>
        <name>FAD</name>
        <dbReference type="ChEBI" id="CHEBI:57692"/>
    </ligand>
</feature>
<sequence length="604" mass="65107">MELSLEIKNTAYWVEHFHRLTGTDPRSLCLHSCVASPNARSFDYVIVGGGTAGLTVANRLTENASVTVAVIEAGTFPEDVVGNISQVPAYATLFSSTELSNLEIEWGFETTPQAGKNGSVVDYPRAKALGGCSVANSMAYSHSSVGAFQLWADTVGDQSYTYENVVKYYHKSMNFTPPDSETRLANATPLYDSADVVTGGPLSVTYAAYSESWSTWVAKGMAAVGILPTDSFINGNLNGSAWQLQTVNHADGHRASAEVAYLRPYLSRPNLVLFTETMAERILFNDRKAAKGVEVTTANTTYTIRARKEVIVSAGVFQSPQLLMVSGVGPAAVLEEYDIPVVADRPGVGQGMNDHIFVPLTYRTNLESQSTVTVEDMEEFNNDATGPLTNPGGDYLGLEKIPQALRANWSAETVEVLSKLPSDWPEAEYLFLPAALFGDTVEGAAYGTALAALVAPQSRGNVTIASSKMSVAPLINPNWFTAQADKDVLLAAFKRVREFFASDAMSSILIGDEFLPGPSVQTDDEILEYIVEGFYAISHASATNHMGKSSNPMAVVDSKGKVFGVKSLRVIDASVFPFLPPGPAPQAHVYMLAEKLADQIKKEW</sequence>
<comment type="similarity">
    <text evidence="1">Belongs to the GMC oxidoreductase family.</text>
</comment>
<dbReference type="EMBL" id="JYKN01000322">
    <property type="protein sequence ID" value="KKK24814.1"/>
    <property type="molecule type" value="Genomic_DNA"/>
</dbReference>
<dbReference type="PANTHER" id="PTHR11552">
    <property type="entry name" value="GLUCOSE-METHANOL-CHOLINE GMC OXIDOREDUCTASE"/>
    <property type="match status" value="1"/>
</dbReference>
<dbReference type="InterPro" id="IPR012132">
    <property type="entry name" value="GMC_OxRdtase"/>
</dbReference>
<reference evidence="6 7" key="1">
    <citation type="submission" date="2015-02" db="EMBL/GenBank/DDBJ databases">
        <title>Draft Genome Sequences of Two Closely-Related Aflatoxigenic Aspergillus Species Obtained from the Cote d'Ivoire.</title>
        <authorList>
            <person name="Moore G.G."/>
            <person name="Beltz S.B."/>
            <person name="Mack B.M."/>
        </authorList>
    </citation>
    <scope>NUCLEOTIDE SEQUENCE [LARGE SCALE GENOMIC DNA]</scope>
    <source>
        <strain evidence="6 7">SRRC1432</strain>
    </source>
</reference>
<dbReference type="InterPro" id="IPR007867">
    <property type="entry name" value="GMC_OxRtase_C"/>
</dbReference>
<comment type="cofactor">
    <cofactor evidence="3">
        <name>FAD</name>
        <dbReference type="ChEBI" id="CHEBI:57692"/>
    </cofactor>
</comment>
<evidence type="ECO:0000313" key="6">
    <source>
        <dbReference type="EMBL" id="KKK24814.1"/>
    </source>
</evidence>
<protein>
    <recommendedName>
        <fullName evidence="8">Glucose-methanol-choline oxidoreductase N-terminal domain-containing protein</fullName>
    </recommendedName>
</protein>
<comment type="caution">
    <text evidence="6">The sequence shown here is derived from an EMBL/GenBank/DDBJ whole genome shotgun (WGS) entry which is preliminary data.</text>
</comment>
<dbReference type="SUPFAM" id="SSF51905">
    <property type="entry name" value="FAD/NAD(P)-binding domain"/>
    <property type="match status" value="1"/>
</dbReference>
<evidence type="ECO:0000313" key="7">
    <source>
        <dbReference type="Proteomes" id="UP000034947"/>
    </source>
</evidence>
<dbReference type="GO" id="GO:0016614">
    <property type="term" value="F:oxidoreductase activity, acting on CH-OH group of donors"/>
    <property type="evidence" value="ECO:0007669"/>
    <property type="project" value="InterPro"/>
</dbReference>